<evidence type="ECO:0000256" key="4">
    <source>
        <dbReference type="ARBA" id="ARBA00007637"/>
    </source>
</evidence>
<comment type="caution">
    <text evidence="13">The sequence shown here is derived from an EMBL/GenBank/DDBJ whole genome shotgun (WGS) entry which is preliminary data.</text>
</comment>
<dbReference type="InterPro" id="IPR001509">
    <property type="entry name" value="Epimerase_deHydtase"/>
</dbReference>
<name>A0A969PRV7_9BACI</name>
<evidence type="ECO:0000256" key="5">
    <source>
        <dbReference type="ARBA" id="ARBA00013189"/>
    </source>
</evidence>
<keyword evidence="14" id="KW-1185">Reference proteome</keyword>
<evidence type="ECO:0000256" key="11">
    <source>
        <dbReference type="RuleBase" id="RU366046"/>
    </source>
</evidence>
<dbReference type="NCBIfam" id="TIGR01179">
    <property type="entry name" value="galE"/>
    <property type="match status" value="1"/>
</dbReference>
<evidence type="ECO:0000256" key="8">
    <source>
        <dbReference type="ARBA" id="ARBA00023144"/>
    </source>
</evidence>
<dbReference type="PANTHER" id="PTHR43725:SF53">
    <property type="entry name" value="UDP-ARABINOSE 4-EPIMERASE 1"/>
    <property type="match status" value="1"/>
</dbReference>
<proteinExistence type="inferred from homology"/>
<dbReference type="Gene3D" id="3.40.50.720">
    <property type="entry name" value="NAD(P)-binding Rossmann-like Domain"/>
    <property type="match status" value="1"/>
</dbReference>
<dbReference type="SUPFAM" id="SSF51735">
    <property type="entry name" value="NAD(P)-binding Rossmann-fold domains"/>
    <property type="match status" value="1"/>
</dbReference>
<comment type="pathway">
    <text evidence="3 11">Carbohydrate metabolism; galactose metabolism.</text>
</comment>
<dbReference type="EC" id="5.1.3.2" evidence="5 11"/>
<evidence type="ECO:0000256" key="10">
    <source>
        <dbReference type="ARBA" id="ARBA00023277"/>
    </source>
</evidence>
<organism evidence="13 14">
    <name type="scientific">Alkalicoccus luteus</name>
    <dbReference type="NCBI Taxonomy" id="1237094"/>
    <lineage>
        <taxon>Bacteria</taxon>
        <taxon>Bacillati</taxon>
        <taxon>Bacillota</taxon>
        <taxon>Bacilli</taxon>
        <taxon>Bacillales</taxon>
        <taxon>Bacillaceae</taxon>
        <taxon>Alkalicoccus</taxon>
    </lineage>
</organism>
<dbReference type="GO" id="GO:0003978">
    <property type="term" value="F:UDP-glucose 4-epimerase activity"/>
    <property type="evidence" value="ECO:0007669"/>
    <property type="project" value="UniProtKB-UniRule"/>
</dbReference>
<dbReference type="AlphaFoldDB" id="A0A969PRV7"/>
<evidence type="ECO:0000256" key="6">
    <source>
        <dbReference type="ARBA" id="ARBA00018569"/>
    </source>
</evidence>
<evidence type="ECO:0000256" key="1">
    <source>
        <dbReference type="ARBA" id="ARBA00000083"/>
    </source>
</evidence>
<comment type="similarity">
    <text evidence="4 11">Belongs to the NAD(P)-dependent epimerase/dehydratase family.</text>
</comment>
<comment type="subunit">
    <text evidence="11">Homodimer.</text>
</comment>
<evidence type="ECO:0000256" key="3">
    <source>
        <dbReference type="ARBA" id="ARBA00004947"/>
    </source>
</evidence>
<comment type="catalytic activity">
    <reaction evidence="1 11">
        <text>UDP-alpha-D-glucose = UDP-alpha-D-galactose</text>
        <dbReference type="Rhea" id="RHEA:22168"/>
        <dbReference type="ChEBI" id="CHEBI:58885"/>
        <dbReference type="ChEBI" id="CHEBI:66914"/>
        <dbReference type="EC" id="5.1.3.2"/>
    </reaction>
</comment>
<dbReference type="InterPro" id="IPR005886">
    <property type="entry name" value="UDP_G4E"/>
</dbReference>
<protein>
    <recommendedName>
        <fullName evidence="6 11">UDP-glucose 4-epimerase</fullName>
        <ecNumber evidence="5 11">5.1.3.2</ecNumber>
    </recommendedName>
</protein>
<keyword evidence="9 11" id="KW-0413">Isomerase</keyword>
<dbReference type="Gene3D" id="3.90.25.10">
    <property type="entry name" value="UDP-galactose 4-epimerase, domain 1"/>
    <property type="match status" value="1"/>
</dbReference>
<keyword evidence="10 11" id="KW-0119">Carbohydrate metabolism</keyword>
<accession>A0A969PRV7</accession>
<dbReference type="GO" id="GO:0033499">
    <property type="term" value="P:galactose catabolic process via UDP-galactose, Leloir pathway"/>
    <property type="evidence" value="ECO:0007669"/>
    <property type="project" value="TreeGrafter"/>
</dbReference>
<keyword evidence="8" id="KW-0299">Galactose metabolism</keyword>
<evidence type="ECO:0000256" key="2">
    <source>
        <dbReference type="ARBA" id="ARBA00001911"/>
    </source>
</evidence>
<evidence type="ECO:0000313" key="13">
    <source>
        <dbReference type="EMBL" id="NJP39281.1"/>
    </source>
</evidence>
<sequence length="331" mass="36269">MSVLVCGGAGYIGSHAVAALLEAGEEVVVADNLQTGHRKAVPEQAAFYEVDLRDEKALESMFASEAIDAVMHFAADSLVGVSMEKPLDYYDNNVGGAISLLKVMKHHGVEHIVFSSTAAVYGEPDTVPITETAVTQPGNTYGQTKLAIEQMLHWCRQAYDMDYVVLRYFNVAGAHTTVDIGEDHDPETHLIPIILQTALGQREKIMIFGDDYPTEDGTCIRDYIHVEDLIQAHIQALQHLRSGGSSDTFNLGNGSGFSVKQVIDTAEHVTGRAISREIAPRRAGDPAELVASSEKATSVLGWKPKHDDLHTIVQTAWDWHQKHPHGYREES</sequence>
<reference evidence="13 14" key="1">
    <citation type="submission" date="2020-03" db="EMBL/GenBank/DDBJ databases">
        <title>Assessment of the enzymatic potential of alkaline-tolerant lipase obtained from Bacillus luteus H11 (technogenic soil) for the bioremediation of saline soils contaminated with petroleum substances.</title>
        <authorList>
            <person name="Kalwasinska A."/>
        </authorList>
    </citation>
    <scope>NUCLEOTIDE SEQUENCE [LARGE SCALE GENOMIC DNA]</scope>
    <source>
        <strain evidence="13 14">H11</strain>
    </source>
</reference>
<dbReference type="EMBL" id="JAATHJ010000045">
    <property type="protein sequence ID" value="NJP39281.1"/>
    <property type="molecule type" value="Genomic_DNA"/>
</dbReference>
<comment type="cofactor">
    <cofactor evidence="2 11">
        <name>NAD(+)</name>
        <dbReference type="ChEBI" id="CHEBI:57540"/>
    </cofactor>
</comment>
<evidence type="ECO:0000259" key="12">
    <source>
        <dbReference type="Pfam" id="PF01370"/>
    </source>
</evidence>
<evidence type="ECO:0000256" key="7">
    <source>
        <dbReference type="ARBA" id="ARBA00023027"/>
    </source>
</evidence>
<dbReference type="InterPro" id="IPR036291">
    <property type="entry name" value="NAD(P)-bd_dom_sf"/>
</dbReference>
<keyword evidence="7 11" id="KW-0520">NAD</keyword>
<dbReference type="RefSeq" id="WP_168009543.1">
    <property type="nucleotide sequence ID" value="NZ_JAATHJ010000045.1"/>
</dbReference>
<dbReference type="PANTHER" id="PTHR43725">
    <property type="entry name" value="UDP-GLUCOSE 4-EPIMERASE"/>
    <property type="match status" value="1"/>
</dbReference>
<gene>
    <name evidence="13" type="primary">galE</name>
    <name evidence="13" type="ORF">HCN83_17050</name>
</gene>
<feature type="domain" description="NAD-dependent epimerase/dehydratase" evidence="12">
    <location>
        <begin position="3"/>
        <end position="252"/>
    </location>
</feature>
<evidence type="ECO:0000313" key="14">
    <source>
        <dbReference type="Proteomes" id="UP000752012"/>
    </source>
</evidence>
<dbReference type="Proteomes" id="UP000752012">
    <property type="component" value="Unassembled WGS sequence"/>
</dbReference>
<dbReference type="Pfam" id="PF01370">
    <property type="entry name" value="Epimerase"/>
    <property type="match status" value="1"/>
</dbReference>
<dbReference type="CDD" id="cd05247">
    <property type="entry name" value="UDP_G4E_1_SDR_e"/>
    <property type="match status" value="1"/>
</dbReference>
<evidence type="ECO:0000256" key="9">
    <source>
        <dbReference type="ARBA" id="ARBA00023235"/>
    </source>
</evidence>